<dbReference type="GO" id="GO:0009791">
    <property type="term" value="P:post-embryonic development"/>
    <property type="evidence" value="ECO:0007669"/>
    <property type="project" value="UniProtKB-ARBA"/>
</dbReference>
<dbReference type="InterPro" id="IPR000136">
    <property type="entry name" value="Oleosin"/>
</dbReference>
<dbReference type="PANTHER" id="PTHR33203">
    <property type="entry name" value="OLEOSIN"/>
    <property type="match status" value="1"/>
</dbReference>
<reference evidence="10 11" key="1">
    <citation type="journal article" date="2018" name="Nat. Genet.">
        <title>The Rosa genome provides new insights in the design of modern roses.</title>
        <authorList>
            <person name="Bendahmane M."/>
        </authorList>
    </citation>
    <scope>NUCLEOTIDE SEQUENCE [LARGE SCALE GENOMIC DNA]</scope>
    <source>
        <strain evidence="11">cv. Old Blush</strain>
    </source>
</reference>
<dbReference type="GO" id="GO:0012511">
    <property type="term" value="C:monolayer-surrounded lipid storage body"/>
    <property type="evidence" value="ECO:0007669"/>
    <property type="project" value="InterPro"/>
</dbReference>
<gene>
    <name evidence="10" type="ORF">RchiOBHm_Chr6g0306771</name>
</gene>
<evidence type="ECO:0000313" key="11">
    <source>
        <dbReference type="Proteomes" id="UP000238479"/>
    </source>
</evidence>
<keyword evidence="5" id="KW-0551">Lipid droplet</keyword>
<dbReference type="Proteomes" id="UP000238479">
    <property type="component" value="Chromosome 6"/>
</dbReference>
<evidence type="ECO:0000256" key="3">
    <source>
        <dbReference type="ARBA" id="ARBA00004502"/>
    </source>
</evidence>
<organism evidence="10 11">
    <name type="scientific">Rosa chinensis</name>
    <name type="common">China rose</name>
    <dbReference type="NCBI Taxonomy" id="74649"/>
    <lineage>
        <taxon>Eukaryota</taxon>
        <taxon>Viridiplantae</taxon>
        <taxon>Streptophyta</taxon>
        <taxon>Embryophyta</taxon>
        <taxon>Tracheophyta</taxon>
        <taxon>Spermatophyta</taxon>
        <taxon>Magnoliopsida</taxon>
        <taxon>eudicotyledons</taxon>
        <taxon>Gunneridae</taxon>
        <taxon>Pentapetalae</taxon>
        <taxon>rosids</taxon>
        <taxon>fabids</taxon>
        <taxon>Rosales</taxon>
        <taxon>Rosaceae</taxon>
        <taxon>Rosoideae</taxon>
        <taxon>Rosoideae incertae sedis</taxon>
        <taxon>Rosa</taxon>
    </lineage>
</organism>
<dbReference type="GO" id="GO:0048608">
    <property type="term" value="P:reproductive structure development"/>
    <property type="evidence" value="ECO:0007669"/>
    <property type="project" value="UniProtKB-ARBA"/>
</dbReference>
<feature type="transmembrane region" description="Helical" evidence="9">
    <location>
        <begin position="68"/>
        <end position="95"/>
    </location>
</feature>
<keyword evidence="6 9" id="KW-0812">Transmembrane</keyword>
<dbReference type="GO" id="GO:0019915">
    <property type="term" value="P:lipid storage"/>
    <property type="evidence" value="ECO:0007669"/>
    <property type="project" value="TreeGrafter"/>
</dbReference>
<dbReference type="AlphaFoldDB" id="A0A2P6Q0B6"/>
<evidence type="ECO:0000256" key="8">
    <source>
        <dbReference type="ARBA" id="ARBA00023136"/>
    </source>
</evidence>
<evidence type="ECO:0000256" key="1">
    <source>
        <dbReference type="ARBA" id="ARBA00002582"/>
    </source>
</evidence>
<protein>
    <submittedName>
        <fullName evidence="10">Putative oleosin</fullName>
    </submittedName>
</protein>
<dbReference type="Gramene" id="PRQ27579">
    <property type="protein sequence ID" value="PRQ27579"/>
    <property type="gene ID" value="RchiOBHm_Chr6g0306771"/>
</dbReference>
<comment type="function">
    <text evidence="1">May have a structural role to stabilize the lipid body during desiccation of the seed by preventing coalescence of the oil. Probably interacts with both lipid and phospholipid moieties of lipid bodies. May also provide recognition signals for specific lipase anchorage in lipolysis during seedling growth.</text>
</comment>
<dbReference type="OrthoDB" id="1165655at2759"/>
<evidence type="ECO:0000256" key="5">
    <source>
        <dbReference type="ARBA" id="ARBA00022677"/>
    </source>
</evidence>
<name>A0A2P6Q0B6_ROSCH</name>
<evidence type="ECO:0000256" key="2">
    <source>
        <dbReference type="ARBA" id="ARBA00004141"/>
    </source>
</evidence>
<evidence type="ECO:0000256" key="4">
    <source>
        <dbReference type="ARBA" id="ARBA00010858"/>
    </source>
</evidence>
<comment type="subcellular location">
    <subcellularLocation>
        <location evidence="3">Lipid droplet</location>
    </subcellularLocation>
    <subcellularLocation>
        <location evidence="2">Membrane</location>
        <topology evidence="2">Multi-pass membrane protein</topology>
    </subcellularLocation>
</comment>
<dbReference type="STRING" id="74649.A0A2P6Q0B6"/>
<dbReference type="GO" id="GO:0016020">
    <property type="term" value="C:membrane"/>
    <property type="evidence" value="ECO:0007669"/>
    <property type="project" value="UniProtKB-SubCell"/>
</dbReference>
<dbReference type="PANTHER" id="PTHR33203:SF24">
    <property type="entry name" value="OLEOSIN"/>
    <property type="match status" value="1"/>
</dbReference>
<comment type="caution">
    <text evidence="10">The sequence shown here is derived from an EMBL/GenBank/DDBJ whole genome shotgun (WGS) entry which is preliminary data.</text>
</comment>
<proteinExistence type="inferred from homology"/>
<accession>A0A2P6Q0B6</accession>
<keyword evidence="8 9" id="KW-0472">Membrane</keyword>
<evidence type="ECO:0000256" key="9">
    <source>
        <dbReference type="SAM" id="Phobius"/>
    </source>
</evidence>
<comment type="similarity">
    <text evidence="4">Belongs to the oleosin family.</text>
</comment>
<dbReference type="Pfam" id="PF01277">
    <property type="entry name" value="Oleosin"/>
    <property type="match status" value="1"/>
</dbReference>
<evidence type="ECO:0000256" key="7">
    <source>
        <dbReference type="ARBA" id="ARBA00022989"/>
    </source>
</evidence>
<sequence>MESYQKPEDYSALSSGEISSTVKFLCWTAIGITLYFFSGFTLTGTLMALIVVTPAVVLFSPIMVPAGIFVLLVGAGFVSSVVGATWGLSLLFEYASKKKNWTQFLFDLGRRLVRKYLQMRFGWIGWLWSLWEWVKWFM</sequence>
<keyword evidence="7 9" id="KW-1133">Transmembrane helix</keyword>
<evidence type="ECO:0000256" key="6">
    <source>
        <dbReference type="ARBA" id="ARBA00022692"/>
    </source>
</evidence>
<keyword evidence="11" id="KW-1185">Reference proteome</keyword>
<evidence type="ECO:0000313" key="10">
    <source>
        <dbReference type="EMBL" id="PRQ27579.1"/>
    </source>
</evidence>
<dbReference type="EMBL" id="PDCK01000044">
    <property type="protein sequence ID" value="PRQ27579.1"/>
    <property type="molecule type" value="Genomic_DNA"/>
</dbReference>